<protein>
    <submittedName>
        <fullName evidence="2">Uncharacterized protein</fullName>
    </submittedName>
</protein>
<reference evidence="2" key="1">
    <citation type="submission" date="2023-06" db="EMBL/GenBank/DDBJ databases">
        <authorList>
            <consortium name="Lawrence Berkeley National Laboratory"/>
            <person name="Ahrendt S."/>
            <person name="Sahu N."/>
            <person name="Indic B."/>
            <person name="Wong-Bajracharya J."/>
            <person name="Merenyi Z."/>
            <person name="Ke H.-M."/>
            <person name="Monk M."/>
            <person name="Kocsube S."/>
            <person name="Drula E."/>
            <person name="Lipzen A."/>
            <person name="Balint B."/>
            <person name="Henrissat B."/>
            <person name="Andreopoulos B."/>
            <person name="Martin F.M."/>
            <person name="Harder C.B."/>
            <person name="Rigling D."/>
            <person name="Ford K.L."/>
            <person name="Foster G.D."/>
            <person name="Pangilinan J."/>
            <person name="Papanicolaou A."/>
            <person name="Barry K."/>
            <person name="LaButti K."/>
            <person name="Viragh M."/>
            <person name="Koriabine M."/>
            <person name="Yan M."/>
            <person name="Riley R."/>
            <person name="Champramary S."/>
            <person name="Plett K.L."/>
            <person name="Tsai I.J."/>
            <person name="Slot J."/>
            <person name="Sipos G."/>
            <person name="Plett J."/>
            <person name="Nagy L.G."/>
            <person name="Grigoriev I.V."/>
        </authorList>
    </citation>
    <scope>NUCLEOTIDE SEQUENCE</scope>
    <source>
        <strain evidence="2">ICMP 16352</strain>
    </source>
</reference>
<dbReference type="EMBL" id="JAUEPR010000018">
    <property type="protein sequence ID" value="KAK0476991.1"/>
    <property type="molecule type" value="Genomic_DNA"/>
</dbReference>
<dbReference type="AlphaFoldDB" id="A0AA39P471"/>
<accession>A0AA39P471</accession>
<evidence type="ECO:0000256" key="1">
    <source>
        <dbReference type="SAM" id="MobiDB-lite"/>
    </source>
</evidence>
<proteinExistence type="predicted"/>
<dbReference type="Proteomes" id="UP001175227">
    <property type="component" value="Unassembled WGS sequence"/>
</dbReference>
<feature type="region of interest" description="Disordered" evidence="1">
    <location>
        <begin position="20"/>
        <end position="51"/>
    </location>
</feature>
<evidence type="ECO:0000313" key="3">
    <source>
        <dbReference type="Proteomes" id="UP001175227"/>
    </source>
</evidence>
<gene>
    <name evidence="2" type="ORF">IW261DRAFT_1421210</name>
</gene>
<comment type="caution">
    <text evidence="2">The sequence shown here is derived from an EMBL/GenBank/DDBJ whole genome shotgun (WGS) entry which is preliminary data.</text>
</comment>
<feature type="region of interest" description="Disordered" evidence="1">
    <location>
        <begin position="104"/>
        <end position="125"/>
    </location>
</feature>
<evidence type="ECO:0000313" key="2">
    <source>
        <dbReference type="EMBL" id="KAK0476991.1"/>
    </source>
</evidence>
<sequence>MGATCLGIAHSQSSWWEEGTAGQRLEHGPTAQRLPVPRMPDRCGIPTDVRDRPAMSGSVAAAWIEAGLGTNRGRYLSLSAGRSECNPGYLLKLFVSEPFKEGVAVAGPKPSDPSRIPHSSRQQPS</sequence>
<name>A0AA39P471_9AGAR</name>
<organism evidence="2 3">
    <name type="scientific">Armillaria novae-zelandiae</name>
    <dbReference type="NCBI Taxonomy" id="153914"/>
    <lineage>
        <taxon>Eukaryota</taxon>
        <taxon>Fungi</taxon>
        <taxon>Dikarya</taxon>
        <taxon>Basidiomycota</taxon>
        <taxon>Agaricomycotina</taxon>
        <taxon>Agaricomycetes</taxon>
        <taxon>Agaricomycetidae</taxon>
        <taxon>Agaricales</taxon>
        <taxon>Marasmiineae</taxon>
        <taxon>Physalacriaceae</taxon>
        <taxon>Armillaria</taxon>
    </lineage>
</organism>
<keyword evidence="3" id="KW-1185">Reference proteome</keyword>